<dbReference type="EMBL" id="JARJCN010000036">
    <property type="protein sequence ID" value="KAJ7084775.1"/>
    <property type="molecule type" value="Genomic_DNA"/>
</dbReference>
<reference evidence="1" key="1">
    <citation type="submission" date="2023-03" db="EMBL/GenBank/DDBJ databases">
        <title>Massive genome expansion in bonnet fungi (Mycena s.s.) driven by repeated elements and novel gene families across ecological guilds.</title>
        <authorList>
            <consortium name="Lawrence Berkeley National Laboratory"/>
            <person name="Harder C.B."/>
            <person name="Miyauchi S."/>
            <person name="Viragh M."/>
            <person name="Kuo A."/>
            <person name="Thoen E."/>
            <person name="Andreopoulos B."/>
            <person name="Lu D."/>
            <person name="Skrede I."/>
            <person name="Drula E."/>
            <person name="Henrissat B."/>
            <person name="Morin E."/>
            <person name="Kohler A."/>
            <person name="Barry K."/>
            <person name="LaButti K."/>
            <person name="Morin E."/>
            <person name="Salamov A."/>
            <person name="Lipzen A."/>
            <person name="Mereny Z."/>
            <person name="Hegedus B."/>
            <person name="Baldrian P."/>
            <person name="Stursova M."/>
            <person name="Weitz H."/>
            <person name="Taylor A."/>
            <person name="Grigoriev I.V."/>
            <person name="Nagy L.G."/>
            <person name="Martin F."/>
            <person name="Kauserud H."/>
        </authorList>
    </citation>
    <scope>NUCLEOTIDE SEQUENCE</scope>
    <source>
        <strain evidence="1">CBHHK173m</strain>
    </source>
</reference>
<keyword evidence="2" id="KW-1185">Reference proteome</keyword>
<dbReference type="Proteomes" id="UP001222325">
    <property type="component" value="Unassembled WGS sequence"/>
</dbReference>
<name>A0AAD6XKF1_9AGAR</name>
<evidence type="ECO:0000313" key="1">
    <source>
        <dbReference type="EMBL" id="KAJ7084775.1"/>
    </source>
</evidence>
<sequence>MFPVGEISRVLRACRYAALQRPSGIACKYARPRELARQWSTLDGLQFIDDLWTYNAGLASQMLARLPSQHHGSAQAASSDLPLAPAALDILLAGGLTSDFADAARVLVALTTAAPVAAALDDQLHTRRARASYILGRLHAIGGYVTTGDLTVYDGGDIVSRATERCRFRARIRLRKQQEYRVFLSSLSTAFSPTLAAAAALLLALAPTKPPRSPARALAAVEREHGCDATVACARQARACKSIKSVRVLTTLGFGCYQARVYCKGRLAL</sequence>
<proteinExistence type="predicted"/>
<organism evidence="1 2">
    <name type="scientific">Mycena belliarum</name>
    <dbReference type="NCBI Taxonomy" id="1033014"/>
    <lineage>
        <taxon>Eukaryota</taxon>
        <taxon>Fungi</taxon>
        <taxon>Dikarya</taxon>
        <taxon>Basidiomycota</taxon>
        <taxon>Agaricomycotina</taxon>
        <taxon>Agaricomycetes</taxon>
        <taxon>Agaricomycetidae</taxon>
        <taxon>Agaricales</taxon>
        <taxon>Marasmiineae</taxon>
        <taxon>Mycenaceae</taxon>
        <taxon>Mycena</taxon>
    </lineage>
</organism>
<dbReference type="AlphaFoldDB" id="A0AAD6XKF1"/>
<accession>A0AAD6XKF1</accession>
<evidence type="ECO:0000313" key="2">
    <source>
        <dbReference type="Proteomes" id="UP001222325"/>
    </source>
</evidence>
<comment type="caution">
    <text evidence="1">The sequence shown here is derived from an EMBL/GenBank/DDBJ whole genome shotgun (WGS) entry which is preliminary data.</text>
</comment>
<gene>
    <name evidence="1" type="ORF">B0H15DRAFT_951279</name>
</gene>
<protein>
    <submittedName>
        <fullName evidence="1">Uncharacterized protein</fullName>
    </submittedName>
</protein>